<evidence type="ECO:0000313" key="1">
    <source>
        <dbReference type="EMBL" id="KAI7999452.1"/>
    </source>
</evidence>
<organism evidence="1 2">
    <name type="scientific">Camellia lanceoleosa</name>
    <dbReference type="NCBI Taxonomy" id="1840588"/>
    <lineage>
        <taxon>Eukaryota</taxon>
        <taxon>Viridiplantae</taxon>
        <taxon>Streptophyta</taxon>
        <taxon>Embryophyta</taxon>
        <taxon>Tracheophyta</taxon>
        <taxon>Spermatophyta</taxon>
        <taxon>Magnoliopsida</taxon>
        <taxon>eudicotyledons</taxon>
        <taxon>Gunneridae</taxon>
        <taxon>Pentapetalae</taxon>
        <taxon>asterids</taxon>
        <taxon>Ericales</taxon>
        <taxon>Theaceae</taxon>
        <taxon>Camellia</taxon>
    </lineage>
</organism>
<accession>A0ACC0GG64</accession>
<comment type="caution">
    <text evidence="1">The sequence shown here is derived from an EMBL/GenBank/DDBJ whole genome shotgun (WGS) entry which is preliminary data.</text>
</comment>
<evidence type="ECO:0000313" key="2">
    <source>
        <dbReference type="Proteomes" id="UP001060215"/>
    </source>
</evidence>
<name>A0ACC0GG64_9ERIC</name>
<proteinExistence type="predicted"/>
<keyword evidence="2" id="KW-1185">Reference proteome</keyword>
<dbReference type="EMBL" id="CM045765">
    <property type="protein sequence ID" value="KAI7999452.1"/>
    <property type="molecule type" value="Genomic_DNA"/>
</dbReference>
<reference evidence="1 2" key="1">
    <citation type="journal article" date="2022" name="Plant J.">
        <title>Chromosome-level genome of Camellia lanceoleosa provides a valuable resource for understanding genome evolution and self-incompatibility.</title>
        <authorList>
            <person name="Gong W."/>
            <person name="Xiao S."/>
            <person name="Wang L."/>
            <person name="Liao Z."/>
            <person name="Chang Y."/>
            <person name="Mo W."/>
            <person name="Hu G."/>
            <person name="Li W."/>
            <person name="Zhao G."/>
            <person name="Zhu H."/>
            <person name="Hu X."/>
            <person name="Ji K."/>
            <person name="Xiang X."/>
            <person name="Song Q."/>
            <person name="Yuan D."/>
            <person name="Jin S."/>
            <person name="Zhang L."/>
        </authorList>
    </citation>
    <scope>NUCLEOTIDE SEQUENCE [LARGE SCALE GENOMIC DNA]</scope>
    <source>
        <strain evidence="1">SQ_2022a</strain>
    </source>
</reference>
<sequence>MTSRHRKDRVLSQILPSHLEFLVQLAHGRSKHKSMKNHCCSFKSVGVTGSKAEIDSKQNEKTNTKQNGDVRGNTPRNHPTPIQQD</sequence>
<dbReference type="Proteomes" id="UP001060215">
    <property type="component" value="Chromosome 8"/>
</dbReference>
<protein>
    <submittedName>
        <fullName evidence="1">Uncharacterized protein</fullName>
    </submittedName>
</protein>
<gene>
    <name evidence="1" type="ORF">LOK49_LG09G01780</name>
</gene>